<dbReference type="CDD" id="cd04514">
    <property type="entry name" value="Taspase1_like"/>
    <property type="match status" value="1"/>
</dbReference>
<dbReference type="InterPro" id="IPR037464">
    <property type="entry name" value="Taspase1"/>
</dbReference>
<dbReference type="GO" id="GO:0004298">
    <property type="term" value="F:threonine-type endopeptidase activity"/>
    <property type="evidence" value="ECO:0007669"/>
    <property type="project" value="InterPro"/>
</dbReference>
<feature type="active site" description="Nucleophile" evidence="2">
    <location>
        <position position="184"/>
    </location>
</feature>
<evidence type="ECO:0008006" key="6">
    <source>
        <dbReference type="Google" id="ProtNLM"/>
    </source>
</evidence>
<dbReference type="PANTHER" id="PTHR10188">
    <property type="entry name" value="L-ASPARAGINASE"/>
    <property type="match status" value="1"/>
</dbReference>
<dbReference type="InterPro" id="IPR000246">
    <property type="entry name" value="Peptidase_T2"/>
</dbReference>
<evidence type="ECO:0000313" key="4">
    <source>
        <dbReference type="EMBL" id="CAG9769640.1"/>
    </source>
</evidence>
<dbReference type="Gene3D" id="3.60.20.30">
    <property type="entry name" value="(Glycosyl)asparaginase"/>
    <property type="match status" value="1"/>
</dbReference>
<name>A0A9N9QR55_9CUCU</name>
<evidence type="ECO:0000256" key="1">
    <source>
        <dbReference type="ARBA" id="ARBA00010872"/>
    </source>
</evidence>
<dbReference type="Proteomes" id="UP001152799">
    <property type="component" value="Chromosome 5"/>
</dbReference>
<dbReference type="Pfam" id="PF01112">
    <property type="entry name" value="Asparaginase_2"/>
    <property type="match status" value="1"/>
</dbReference>
<gene>
    <name evidence="4" type="ORF">CEUTPL_LOCUS10144</name>
</gene>
<sequence>MIAVHCGAGHYSRSKHKEYLILSKKACRKGMQTLNNGGTALEAVREAIKVLEDDPLTNAGFGSNLTLDGTVEGDASVMNGENLMFGACGAVRKIKNPICLAYDIYQKQLEPLPLGLVAPNMIVGDGAYKHAKKAGLKIVSDSKLVSRKAFIQREKYKALLDRAISTQTNLVDEVEIEFSESMDTVGAVCIDDTRNVASGCSSGGLLLKRSGRMGQAAQYGSGVWADSLDKTSKPSIAVCTTGCGEYLVQTLLAKTIAEDLAEEKVCPTVDLHGCLSNKFMNSRYLKNVKTGKLGGALVLKANNSNGEVSLMWGHSTWCLGVAHMKKGDKKPHGQISMLPDNAKEGKSINVGGTEFYF</sequence>
<proteinExistence type="inferred from homology"/>
<dbReference type="InterPro" id="IPR029055">
    <property type="entry name" value="Ntn_hydrolases_N"/>
</dbReference>
<protein>
    <recommendedName>
        <fullName evidence="6">Threonine aspartase 1</fullName>
    </recommendedName>
</protein>
<evidence type="ECO:0000256" key="2">
    <source>
        <dbReference type="PIRSR" id="PIRSR600246-1"/>
    </source>
</evidence>
<dbReference type="SUPFAM" id="SSF56235">
    <property type="entry name" value="N-terminal nucleophile aminohydrolases (Ntn hydrolases)"/>
    <property type="match status" value="1"/>
</dbReference>
<dbReference type="GO" id="GO:0051604">
    <property type="term" value="P:protein maturation"/>
    <property type="evidence" value="ECO:0007669"/>
    <property type="project" value="TreeGrafter"/>
</dbReference>
<dbReference type="GO" id="GO:0005737">
    <property type="term" value="C:cytoplasm"/>
    <property type="evidence" value="ECO:0007669"/>
    <property type="project" value="TreeGrafter"/>
</dbReference>
<organism evidence="4 5">
    <name type="scientific">Ceutorhynchus assimilis</name>
    <name type="common">cabbage seed weevil</name>
    <dbReference type="NCBI Taxonomy" id="467358"/>
    <lineage>
        <taxon>Eukaryota</taxon>
        <taxon>Metazoa</taxon>
        <taxon>Ecdysozoa</taxon>
        <taxon>Arthropoda</taxon>
        <taxon>Hexapoda</taxon>
        <taxon>Insecta</taxon>
        <taxon>Pterygota</taxon>
        <taxon>Neoptera</taxon>
        <taxon>Endopterygota</taxon>
        <taxon>Coleoptera</taxon>
        <taxon>Polyphaga</taxon>
        <taxon>Cucujiformia</taxon>
        <taxon>Curculionidae</taxon>
        <taxon>Ceutorhynchinae</taxon>
        <taxon>Ceutorhynchus</taxon>
    </lineage>
</organism>
<reference evidence="4" key="1">
    <citation type="submission" date="2022-01" db="EMBL/GenBank/DDBJ databases">
        <authorList>
            <person name="King R."/>
        </authorList>
    </citation>
    <scope>NUCLEOTIDE SEQUENCE</scope>
</reference>
<dbReference type="PANTHER" id="PTHR10188:SF8">
    <property type="entry name" value="THREONINE ASPARTASE 1"/>
    <property type="match status" value="1"/>
</dbReference>
<keyword evidence="5" id="KW-1185">Reference proteome</keyword>
<dbReference type="AlphaFoldDB" id="A0A9N9QR55"/>
<evidence type="ECO:0000256" key="3">
    <source>
        <dbReference type="PIRSR" id="PIRSR600246-3"/>
    </source>
</evidence>
<evidence type="ECO:0000313" key="5">
    <source>
        <dbReference type="Proteomes" id="UP001152799"/>
    </source>
</evidence>
<comment type="similarity">
    <text evidence="1">Belongs to the Ntn-hydrolase family.</text>
</comment>
<accession>A0A9N9QR55</accession>
<dbReference type="OrthoDB" id="77601at2759"/>
<dbReference type="EMBL" id="OU892281">
    <property type="protein sequence ID" value="CAG9769640.1"/>
    <property type="molecule type" value="Genomic_DNA"/>
</dbReference>
<feature type="site" description="Cleavage; by autolysis" evidence="3">
    <location>
        <begin position="183"/>
        <end position="184"/>
    </location>
</feature>